<feature type="domain" description="UmuC" evidence="9">
    <location>
        <begin position="7"/>
        <end position="248"/>
    </location>
</feature>
<keyword evidence="5" id="KW-0227">DNA damage</keyword>
<keyword evidence="3" id="KW-0548">Nucleotidyltransferase</keyword>
<dbReference type="PANTHER" id="PTHR45873:SF1">
    <property type="entry name" value="DNA POLYMERASE ETA"/>
    <property type="match status" value="1"/>
</dbReference>
<evidence type="ECO:0000256" key="6">
    <source>
        <dbReference type="ARBA" id="ARBA00022842"/>
    </source>
</evidence>
<evidence type="ECO:0000313" key="10">
    <source>
        <dbReference type="EMBL" id="CAE7486678.1"/>
    </source>
</evidence>
<gene>
    <name evidence="10" type="primary">eso1</name>
    <name evidence="10" type="ORF">SNAT2548_LOCUS27298</name>
</gene>
<keyword evidence="2" id="KW-0808">Transferase</keyword>
<keyword evidence="7" id="KW-0234">DNA repair</keyword>
<dbReference type="GO" id="GO:0005634">
    <property type="term" value="C:nucleus"/>
    <property type="evidence" value="ECO:0007669"/>
    <property type="project" value="UniProtKB-SubCell"/>
</dbReference>
<dbReference type="InterPro" id="IPR043502">
    <property type="entry name" value="DNA/RNA_pol_sf"/>
</dbReference>
<dbReference type="PANTHER" id="PTHR45873">
    <property type="entry name" value="DNA POLYMERASE ETA"/>
    <property type="match status" value="1"/>
</dbReference>
<dbReference type="PROSITE" id="PS50173">
    <property type="entry name" value="UMUC"/>
    <property type="match status" value="1"/>
</dbReference>
<dbReference type="GO" id="GO:0006281">
    <property type="term" value="P:DNA repair"/>
    <property type="evidence" value="ECO:0007669"/>
    <property type="project" value="UniProtKB-KW"/>
</dbReference>
<name>A0A812SPM0_9DINO</name>
<dbReference type="EMBL" id="CAJNDS010002462">
    <property type="protein sequence ID" value="CAE7486678.1"/>
    <property type="molecule type" value="Genomic_DNA"/>
</dbReference>
<keyword evidence="11" id="KW-1185">Reference proteome</keyword>
<dbReference type="GO" id="GO:0005657">
    <property type="term" value="C:replication fork"/>
    <property type="evidence" value="ECO:0007669"/>
    <property type="project" value="TreeGrafter"/>
</dbReference>
<evidence type="ECO:0000313" key="11">
    <source>
        <dbReference type="Proteomes" id="UP000604046"/>
    </source>
</evidence>
<keyword evidence="6" id="KW-0460">Magnesium</keyword>
<dbReference type="Pfam" id="PF00817">
    <property type="entry name" value="IMS"/>
    <property type="match status" value="1"/>
</dbReference>
<evidence type="ECO:0000256" key="5">
    <source>
        <dbReference type="ARBA" id="ARBA00022763"/>
    </source>
</evidence>
<accession>A0A812SPM0</accession>
<keyword evidence="8" id="KW-0539">Nucleus</keyword>
<proteinExistence type="predicted"/>
<evidence type="ECO:0000256" key="2">
    <source>
        <dbReference type="ARBA" id="ARBA00022679"/>
    </source>
</evidence>
<dbReference type="GO" id="GO:0003887">
    <property type="term" value="F:DNA-directed DNA polymerase activity"/>
    <property type="evidence" value="ECO:0007669"/>
    <property type="project" value="TreeGrafter"/>
</dbReference>
<keyword evidence="4" id="KW-0479">Metal-binding</keyword>
<evidence type="ECO:0000256" key="3">
    <source>
        <dbReference type="ARBA" id="ARBA00022695"/>
    </source>
</evidence>
<dbReference type="Gene3D" id="3.30.70.270">
    <property type="match status" value="1"/>
</dbReference>
<comment type="caution">
    <text evidence="10">The sequence shown here is derived from an EMBL/GenBank/DDBJ whole genome shotgun (WGS) entry which is preliminary data.</text>
</comment>
<dbReference type="FunFam" id="3.40.1170.60:FF:000003">
    <property type="entry name" value="DNA polymerase eta"/>
    <property type="match status" value="1"/>
</dbReference>
<dbReference type="SUPFAM" id="SSF56672">
    <property type="entry name" value="DNA/RNA polymerases"/>
    <property type="match status" value="1"/>
</dbReference>
<reference evidence="10" key="1">
    <citation type="submission" date="2021-02" db="EMBL/GenBank/DDBJ databases">
        <authorList>
            <person name="Dougan E. K."/>
            <person name="Rhodes N."/>
            <person name="Thang M."/>
            <person name="Chan C."/>
        </authorList>
    </citation>
    <scope>NUCLEOTIDE SEQUENCE</scope>
</reference>
<dbReference type="InterPro" id="IPR052230">
    <property type="entry name" value="DNA_polymerase_eta"/>
</dbReference>
<dbReference type="Proteomes" id="UP000604046">
    <property type="component" value="Unassembled WGS sequence"/>
</dbReference>
<evidence type="ECO:0000256" key="7">
    <source>
        <dbReference type="ARBA" id="ARBA00023204"/>
    </source>
</evidence>
<evidence type="ECO:0000256" key="4">
    <source>
        <dbReference type="ARBA" id="ARBA00022723"/>
    </source>
</evidence>
<comment type="subcellular location">
    <subcellularLocation>
        <location evidence="1">Nucleus</location>
    </subcellularLocation>
</comment>
<dbReference type="GO" id="GO:0009314">
    <property type="term" value="P:response to radiation"/>
    <property type="evidence" value="ECO:0007669"/>
    <property type="project" value="TreeGrafter"/>
</dbReference>
<sequence>MPRPRAIAHLDLDCFYVQVEQRRLNLGQPPWTARDSPPAAVQQWDGLIAVNYAARAHGVKRGMRAAEASHLCPGIVLVHVETISEGAEEMMGNAADRAAPDRRTQKACLRRYRQASDEVLAVVQRSAARCEMASIDEAYIDLTDEATQLLGGSTDLSSIAATSACPSGTSLDLAADSHLLAAAHLVQQLRDEIFKETGFTVSAGIAETKLVAKLGSACHKPNRQTIVPNSGVLSFMASVQIKDLRGLGGKLGQKLLGALRLEPEAPSAELQKALTGGLSGWFHFRSFNVFLVNSHSGMLRHVAACCSRRLVRTSDPPGRLPLSIAYVEAETATKSELER</sequence>
<evidence type="ECO:0000259" key="9">
    <source>
        <dbReference type="PROSITE" id="PS50173"/>
    </source>
</evidence>
<dbReference type="InterPro" id="IPR043128">
    <property type="entry name" value="Rev_trsase/Diguanyl_cyclase"/>
</dbReference>
<evidence type="ECO:0000256" key="8">
    <source>
        <dbReference type="ARBA" id="ARBA00023242"/>
    </source>
</evidence>
<dbReference type="AlphaFoldDB" id="A0A812SPM0"/>
<dbReference type="GO" id="GO:0042276">
    <property type="term" value="P:error-prone translesion synthesis"/>
    <property type="evidence" value="ECO:0007669"/>
    <property type="project" value="TreeGrafter"/>
</dbReference>
<dbReference type="OrthoDB" id="447129at2759"/>
<evidence type="ECO:0000256" key="1">
    <source>
        <dbReference type="ARBA" id="ARBA00004123"/>
    </source>
</evidence>
<dbReference type="GO" id="GO:0046872">
    <property type="term" value="F:metal ion binding"/>
    <property type="evidence" value="ECO:0007669"/>
    <property type="project" value="UniProtKB-KW"/>
</dbReference>
<dbReference type="Gene3D" id="3.40.1170.60">
    <property type="match status" value="1"/>
</dbReference>
<organism evidence="10 11">
    <name type="scientific">Symbiodinium natans</name>
    <dbReference type="NCBI Taxonomy" id="878477"/>
    <lineage>
        <taxon>Eukaryota</taxon>
        <taxon>Sar</taxon>
        <taxon>Alveolata</taxon>
        <taxon>Dinophyceae</taxon>
        <taxon>Suessiales</taxon>
        <taxon>Symbiodiniaceae</taxon>
        <taxon>Symbiodinium</taxon>
    </lineage>
</organism>
<protein>
    <submittedName>
        <fullName evidence="10">Eso1 protein</fullName>
    </submittedName>
</protein>
<dbReference type="GO" id="GO:0035861">
    <property type="term" value="C:site of double-strand break"/>
    <property type="evidence" value="ECO:0007669"/>
    <property type="project" value="TreeGrafter"/>
</dbReference>
<dbReference type="InterPro" id="IPR001126">
    <property type="entry name" value="UmuC"/>
</dbReference>